<sequence length="108" mass="12879">MTICSFVTEKDIIFQVPTQFIHLPMLHILMDIFDSVLKSLSDYLRTGEIERPIYPMDSDEFEEDEEEGKYIEPGYGYGEKFYREVEHEEFESDNSDEEEYEEVIRESS</sequence>
<reference evidence="2" key="1">
    <citation type="submission" date="2016-11" db="UniProtKB">
        <authorList>
            <consortium name="WormBaseParasite"/>
        </authorList>
    </citation>
    <scope>IDENTIFICATION</scope>
    <source>
        <strain evidence="2">KR3021</strain>
    </source>
</reference>
<proteinExistence type="predicted"/>
<evidence type="ECO:0000313" key="1">
    <source>
        <dbReference type="Proteomes" id="UP000095286"/>
    </source>
</evidence>
<name>A0AC35U2R6_9BILA</name>
<evidence type="ECO:0000313" key="2">
    <source>
        <dbReference type="WBParaSite" id="RSKR_0000711900.1"/>
    </source>
</evidence>
<organism evidence="1 2">
    <name type="scientific">Rhabditophanes sp. KR3021</name>
    <dbReference type="NCBI Taxonomy" id="114890"/>
    <lineage>
        <taxon>Eukaryota</taxon>
        <taxon>Metazoa</taxon>
        <taxon>Ecdysozoa</taxon>
        <taxon>Nematoda</taxon>
        <taxon>Chromadorea</taxon>
        <taxon>Rhabditida</taxon>
        <taxon>Tylenchina</taxon>
        <taxon>Panagrolaimomorpha</taxon>
        <taxon>Strongyloidoidea</taxon>
        <taxon>Alloionematidae</taxon>
        <taxon>Rhabditophanes</taxon>
    </lineage>
</organism>
<dbReference type="Proteomes" id="UP000095286">
    <property type="component" value="Unplaced"/>
</dbReference>
<dbReference type="WBParaSite" id="RSKR_0000711900.1">
    <property type="protein sequence ID" value="RSKR_0000711900.1"/>
    <property type="gene ID" value="RSKR_0000711900"/>
</dbReference>
<protein>
    <submittedName>
        <fullName evidence="2">RNA-directed DNA methylation 4</fullName>
    </submittedName>
</protein>
<accession>A0AC35U2R6</accession>